<accession>A0ABQ4WRB9</accession>
<dbReference type="Proteomes" id="UP001151760">
    <property type="component" value="Unassembled WGS sequence"/>
</dbReference>
<protein>
    <recommendedName>
        <fullName evidence="3">Retrotransposon gag domain-containing protein</fullName>
    </recommendedName>
</protein>
<gene>
    <name evidence="1" type="ORF">Tco_0628764</name>
</gene>
<evidence type="ECO:0000313" key="1">
    <source>
        <dbReference type="EMBL" id="GJS55402.1"/>
    </source>
</evidence>
<sequence>MEQYLALSRENHALGMVKPEFGGNVNFEIKSQFMRELREDTFFGNKNEDAHDHIDRVLNIVSLFNILGVSKDAVLVRVFPFTLTGSAKRWVDRHTPGAVNTWDLLKKAIIQRDQFLVISNLDNLGHDMQKLKENVHTIQVGCQICEGAHLDKECPLNEEVVAVFVRDFYKKFYNTLRQDSGGLLSFSGNSGGKA</sequence>
<organism evidence="1 2">
    <name type="scientific">Tanacetum coccineum</name>
    <dbReference type="NCBI Taxonomy" id="301880"/>
    <lineage>
        <taxon>Eukaryota</taxon>
        <taxon>Viridiplantae</taxon>
        <taxon>Streptophyta</taxon>
        <taxon>Embryophyta</taxon>
        <taxon>Tracheophyta</taxon>
        <taxon>Spermatophyta</taxon>
        <taxon>Magnoliopsida</taxon>
        <taxon>eudicotyledons</taxon>
        <taxon>Gunneridae</taxon>
        <taxon>Pentapetalae</taxon>
        <taxon>asterids</taxon>
        <taxon>campanulids</taxon>
        <taxon>Asterales</taxon>
        <taxon>Asteraceae</taxon>
        <taxon>Asteroideae</taxon>
        <taxon>Anthemideae</taxon>
        <taxon>Anthemidinae</taxon>
        <taxon>Tanacetum</taxon>
    </lineage>
</organism>
<reference evidence="1" key="2">
    <citation type="submission" date="2022-01" db="EMBL/GenBank/DDBJ databases">
        <authorList>
            <person name="Yamashiro T."/>
            <person name="Shiraishi A."/>
            <person name="Satake H."/>
            <person name="Nakayama K."/>
        </authorList>
    </citation>
    <scope>NUCLEOTIDE SEQUENCE</scope>
</reference>
<reference evidence="1" key="1">
    <citation type="journal article" date="2022" name="Int. J. Mol. Sci.">
        <title>Draft Genome of Tanacetum Coccineum: Genomic Comparison of Closely Related Tanacetum-Family Plants.</title>
        <authorList>
            <person name="Yamashiro T."/>
            <person name="Shiraishi A."/>
            <person name="Nakayama K."/>
            <person name="Satake H."/>
        </authorList>
    </citation>
    <scope>NUCLEOTIDE SEQUENCE</scope>
</reference>
<dbReference type="PANTHER" id="PTHR33223">
    <property type="entry name" value="CCHC-TYPE DOMAIN-CONTAINING PROTEIN"/>
    <property type="match status" value="1"/>
</dbReference>
<proteinExistence type="predicted"/>
<evidence type="ECO:0008006" key="3">
    <source>
        <dbReference type="Google" id="ProtNLM"/>
    </source>
</evidence>
<evidence type="ECO:0000313" key="2">
    <source>
        <dbReference type="Proteomes" id="UP001151760"/>
    </source>
</evidence>
<comment type="caution">
    <text evidence="1">The sequence shown here is derived from an EMBL/GenBank/DDBJ whole genome shotgun (WGS) entry which is preliminary data.</text>
</comment>
<dbReference type="PANTHER" id="PTHR33223:SF11">
    <property type="entry name" value="ELEMENT PROTEIN, PUTATIVE-RELATED"/>
    <property type="match status" value="1"/>
</dbReference>
<name>A0ABQ4WRB9_9ASTR</name>
<keyword evidence="2" id="KW-1185">Reference proteome</keyword>
<dbReference type="EMBL" id="BQNB010008866">
    <property type="protein sequence ID" value="GJS55402.1"/>
    <property type="molecule type" value="Genomic_DNA"/>
</dbReference>